<feature type="transmembrane region" description="Helical" evidence="2">
    <location>
        <begin position="359"/>
        <end position="380"/>
    </location>
</feature>
<feature type="transmembrane region" description="Helical" evidence="2">
    <location>
        <begin position="900"/>
        <end position="927"/>
    </location>
</feature>
<name>A0ABW3JFG3_9HYPH</name>
<comment type="caution">
    <text evidence="3">The sequence shown here is derived from an EMBL/GenBank/DDBJ whole genome shotgun (WGS) entry which is preliminary data.</text>
</comment>
<dbReference type="PRINTS" id="PR00702">
    <property type="entry name" value="ACRIFLAVINRP"/>
</dbReference>
<dbReference type="Gene3D" id="3.30.2090.10">
    <property type="entry name" value="Multidrug efflux transporter AcrB TolC docking domain, DN and DC subdomains"/>
    <property type="match status" value="2"/>
</dbReference>
<dbReference type="RefSeq" id="WP_379091241.1">
    <property type="nucleotide sequence ID" value="NZ_JBHTJO010000002.1"/>
</dbReference>
<accession>A0ABW3JFG3</accession>
<feature type="transmembrane region" description="Helical" evidence="2">
    <location>
        <begin position="948"/>
        <end position="967"/>
    </location>
</feature>
<proteinExistence type="predicted"/>
<reference evidence="4" key="1">
    <citation type="journal article" date="2019" name="Int. J. Syst. Evol. Microbiol.">
        <title>The Global Catalogue of Microorganisms (GCM) 10K type strain sequencing project: providing services to taxonomists for standard genome sequencing and annotation.</title>
        <authorList>
            <consortium name="The Broad Institute Genomics Platform"/>
            <consortium name="The Broad Institute Genome Sequencing Center for Infectious Disease"/>
            <person name="Wu L."/>
            <person name="Ma J."/>
        </authorList>
    </citation>
    <scope>NUCLEOTIDE SEQUENCE [LARGE SCALE GENOMIC DNA]</scope>
    <source>
        <strain evidence="4">CCUG 61697</strain>
    </source>
</reference>
<evidence type="ECO:0000313" key="4">
    <source>
        <dbReference type="Proteomes" id="UP001597102"/>
    </source>
</evidence>
<dbReference type="Gene3D" id="1.20.1640.10">
    <property type="entry name" value="Multidrug efflux transporter AcrB transmembrane domain"/>
    <property type="match status" value="2"/>
</dbReference>
<dbReference type="SUPFAM" id="SSF82693">
    <property type="entry name" value="Multidrug efflux transporter AcrB pore domain, PN1, PN2, PC1 and PC2 subdomains"/>
    <property type="match status" value="3"/>
</dbReference>
<dbReference type="Proteomes" id="UP001597102">
    <property type="component" value="Unassembled WGS sequence"/>
</dbReference>
<dbReference type="SUPFAM" id="SSF82714">
    <property type="entry name" value="Multidrug efflux transporter AcrB TolC docking domain, DN and DC subdomains"/>
    <property type="match status" value="2"/>
</dbReference>
<feature type="transmembrane region" description="Helical" evidence="2">
    <location>
        <begin position="330"/>
        <end position="352"/>
    </location>
</feature>
<sequence length="1042" mass="112032">MNQISAWAIRRPIPTIVLFLCLTLFGALSFEQLRINNSPDIEIPTVTATITRQGAAPTEMESQVTRLVEDSVSGLTNVEHIRSTVNEGVSTTSVEFVMGTDIDRATQDVRNAISSIRSNLPTDILEPIIQRVEATGQPILTYVADSPHMAPDELSWFIDNDIAKAVLTVQGVSKITRSGGVDREIRIHLDPDRLMSLGITAAEISQTLDQENVNEPGGRTTFGDSEQTIRTVGSADSVEDLAAKRIPLDDGRSVRLSDIAKVESGWAEPRQRARLGQEEVIAFSIYRSVGSSEVDVAEEVRETLATFEADNPEVSLKEITSSTDWVLEGYHAAIEALWLGAILAVIVVWFFLRDIRATLISSVALPLSLLPTFAVMYAFNQSLNNITLLGIALVVGILVDDAIVEIENIVRHMRTSGKSAYDSAIEAADEIGLAVVATTFSIIAVFMPVAFMPGIPGQFFKAFAIAVCCSVFFSLVVARLLTPLMSAYLMKAGGKHEDQPRWISPYLRLLRATLHHRWITIAAGIAFFIGSMVLAGLLPTDFLPAADRGRSVLSVELAPGASLAETDAVTRTAAAMLQKRPEVTSVYSALGSEHSGRGMTSSTSSEVRKATVTVNLKPRGERELSQQEFEAEMGPKLAEIPGARLRFGADGRSGAKIEVRLVSDNSEALDEAVGSVSRQMRNIDGFQNVASTAALARPELIITPKPEKAAALGVTTRAIARTADVATLGDNEQNLPKFNLTDRQINIRVMLQEDARSDLARIETLQVPAGTGSVPLSSVADIALGSGPNQIDRVDRNRSATIEAELVGLTIGEGDELVRELPAIQNLPDGVRRVPAGDIERMEELFDGFKVAILSGIVLLYFVMVLLFGGFMQPVTILTALPLAIGGAMGLLLLTGSSLAISVLIGILMLMGIAAKNSILLVEYAILAQRERNMPREEALLDAASKRARPIIMTTVAMGAGMLPIALGIGADSEMRAPMAIAVIGGLVSSTALSLVYVPAVYTVMDDLQHLLGRLLSRLLPKQEQNVAPEPQGPAEDPAVPR</sequence>
<feature type="region of interest" description="Disordered" evidence="1">
    <location>
        <begin position="1023"/>
        <end position="1042"/>
    </location>
</feature>
<organism evidence="3 4">
    <name type="scientific">Methyloligella solikamskensis</name>
    <dbReference type="NCBI Taxonomy" id="1177756"/>
    <lineage>
        <taxon>Bacteria</taxon>
        <taxon>Pseudomonadati</taxon>
        <taxon>Pseudomonadota</taxon>
        <taxon>Alphaproteobacteria</taxon>
        <taxon>Hyphomicrobiales</taxon>
        <taxon>Hyphomicrobiaceae</taxon>
        <taxon>Methyloligella</taxon>
    </lineage>
</organism>
<dbReference type="Gene3D" id="3.30.70.1430">
    <property type="entry name" value="Multidrug efflux transporter AcrB pore domain"/>
    <property type="match status" value="2"/>
</dbReference>
<dbReference type="EMBL" id="JBHTJO010000002">
    <property type="protein sequence ID" value="MFD0988293.1"/>
    <property type="molecule type" value="Genomic_DNA"/>
</dbReference>
<feature type="transmembrane region" description="Helical" evidence="2">
    <location>
        <begin position="849"/>
        <end position="868"/>
    </location>
</feature>
<keyword evidence="2" id="KW-0812">Transmembrane</keyword>
<feature type="transmembrane region" description="Helical" evidence="2">
    <location>
        <begin position="979"/>
        <end position="1005"/>
    </location>
</feature>
<dbReference type="SUPFAM" id="SSF82866">
    <property type="entry name" value="Multidrug efflux transporter AcrB transmembrane domain"/>
    <property type="match status" value="2"/>
</dbReference>
<dbReference type="Pfam" id="PF00873">
    <property type="entry name" value="ACR_tran"/>
    <property type="match status" value="1"/>
</dbReference>
<evidence type="ECO:0000256" key="1">
    <source>
        <dbReference type="SAM" id="MobiDB-lite"/>
    </source>
</evidence>
<protein>
    <submittedName>
        <fullName evidence="3">Efflux RND transporter permease subunit</fullName>
    </submittedName>
</protein>
<keyword evidence="4" id="KW-1185">Reference proteome</keyword>
<evidence type="ECO:0000256" key="2">
    <source>
        <dbReference type="SAM" id="Phobius"/>
    </source>
</evidence>
<dbReference type="Gene3D" id="3.30.70.1440">
    <property type="entry name" value="Multidrug efflux transporter AcrB pore domain"/>
    <property type="match status" value="1"/>
</dbReference>
<feature type="transmembrane region" description="Helical" evidence="2">
    <location>
        <begin position="875"/>
        <end position="894"/>
    </location>
</feature>
<dbReference type="InterPro" id="IPR027463">
    <property type="entry name" value="AcrB_DN_DC_subdom"/>
</dbReference>
<evidence type="ECO:0000313" key="3">
    <source>
        <dbReference type="EMBL" id="MFD0988293.1"/>
    </source>
</evidence>
<feature type="transmembrane region" description="Helical" evidence="2">
    <location>
        <begin position="459"/>
        <end position="481"/>
    </location>
</feature>
<keyword evidence="2" id="KW-0472">Membrane</keyword>
<feature type="transmembrane region" description="Helical" evidence="2">
    <location>
        <begin position="386"/>
        <end position="410"/>
    </location>
</feature>
<dbReference type="Gene3D" id="3.30.70.1320">
    <property type="entry name" value="Multidrug efflux transporter AcrB pore domain like"/>
    <property type="match status" value="1"/>
</dbReference>
<feature type="transmembrane region" description="Helical" evidence="2">
    <location>
        <begin position="518"/>
        <end position="538"/>
    </location>
</feature>
<dbReference type="PANTHER" id="PTHR32063:SF77">
    <property type="entry name" value="ACR FAMILY TRANSPORT PROTEIN"/>
    <property type="match status" value="1"/>
</dbReference>
<gene>
    <name evidence="3" type="ORF">ACFQ2F_14425</name>
</gene>
<dbReference type="InterPro" id="IPR001036">
    <property type="entry name" value="Acrflvin-R"/>
</dbReference>
<feature type="transmembrane region" description="Helical" evidence="2">
    <location>
        <begin position="431"/>
        <end position="453"/>
    </location>
</feature>
<keyword evidence="2" id="KW-1133">Transmembrane helix</keyword>
<dbReference type="PANTHER" id="PTHR32063">
    <property type="match status" value="1"/>
</dbReference>